<protein>
    <submittedName>
        <fullName evidence="1">Uncharacterized protein</fullName>
    </submittedName>
</protein>
<keyword evidence="2" id="KW-1185">Reference proteome</keyword>
<evidence type="ECO:0000313" key="1">
    <source>
        <dbReference type="EMBL" id="NHQ85539.1"/>
    </source>
</evidence>
<dbReference type="EMBL" id="JAAOLX010000002">
    <property type="protein sequence ID" value="NHQ85539.1"/>
    <property type="molecule type" value="Genomic_DNA"/>
</dbReference>
<gene>
    <name evidence="1" type="ORF">HA050_05335</name>
</gene>
<proteinExistence type="predicted"/>
<name>A0ABX0KPM8_9NEIS</name>
<evidence type="ECO:0000313" key="2">
    <source>
        <dbReference type="Proteomes" id="UP000712570"/>
    </source>
</evidence>
<dbReference type="RefSeq" id="WP_166822127.1">
    <property type="nucleotide sequence ID" value="NZ_JAAOLX010000002.1"/>
</dbReference>
<dbReference type="Proteomes" id="UP000712570">
    <property type="component" value="Unassembled WGS sequence"/>
</dbReference>
<comment type="caution">
    <text evidence="1">The sequence shown here is derived from an EMBL/GenBank/DDBJ whole genome shotgun (WGS) entry which is preliminary data.</text>
</comment>
<accession>A0ABX0KPM8</accession>
<reference evidence="1 2" key="1">
    <citation type="submission" date="2020-03" db="EMBL/GenBank/DDBJ databases">
        <title>Draft genome sequence of environmentally isolated violet-colored cultures.</title>
        <authorList>
            <person name="Wilson H.S."/>
        </authorList>
    </citation>
    <scope>NUCLEOTIDE SEQUENCE [LARGE SCALE GENOMIC DNA]</scope>
    <source>
        <strain evidence="1 2">HSC-16F04</strain>
    </source>
</reference>
<sequence length="56" mass="6419">MRVIVLSDQYCPELKPSAILPPAGIYADRVQELHIKVLHILIKLAGRYFFPQKDRG</sequence>
<organism evidence="1 2">
    <name type="scientific">Iodobacter violaceini</name>
    <dbReference type="NCBI Taxonomy" id="3044271"/>
    <lineage>
        <taxon>Bacteria</taxon>
        <taxon>Pseudomonadati</taxon>
        <taxon>Pseudomonadota</taxon>
        <taxon>Betaproteobacteria</taxon>
        <taxon>Neisseriales</taxon>
        <taxon>Chitinibacteraceae</taxon>
        <taxon>Iodobacter</taxon>
    </lineage>
</organism>